<dbReference type="Pfam" id="PF03853">
    <property type="entry name" value="YjeF_N"/>
    <property type="match status" value="1"/>
</dbReference>
<dbReference type="GO" id="GO:0052856">
    <property type="term" value="F:NAD(P)HX epimerase activity"/>
    <property type="evidence" value="ECO:0007669"/>
    <property type="project" value="UniProtKB-UniRule"/>
</dbReference>
<evidence type="ECO:0000313" key="23">
    <source>
        <dbReference type="Proteomes" id="UP000190080"/>
    </source>
</evidence>
<feature type="binding site" evidence="18">
    <location>
        <position position="127"/>
    </location>
    <ligand>
        <name>K(+)</name>
        <dbReference type="ChEBI" id="CHEBI:29103"/>
    </ligand>
</feature>
<evidence type="ECO:0000256" key="12">
    <source>
        <dbReference type="ARBA" id="ARBA00023239"/>
    </source>
</evidence>
<evidence type="ECO:0000256" key="15">
    <source>
        <dbReference type="ARBA" id="ARBA00048238"/>
    </source>
</evidence>
<accession>A0A1V4IYW8</accession>
<dbReference type="RefSeq" id="WP_079421620.1">
    <property type="nucleotide sequence ID" value="NZ_MZGV01000001.1"/>
</dbReference>
<keyword evidence="10 17" id="KW-0520">NAD</keyword>
<dbReference type="InterPro" id="IPR004443">
    <property type="entry name" value="YjeF_N_dom"/>
</dbReference>
<evidence type="ECO:0000313" key="22">
    <source>
        <dbReference type="EMBL" id="OPJ65099.1"/>
    </source>
</evidence>
<comment type="function">
    <text evidence="18">Catalyzes the epimerization of the S- and R-forms of NAD(P)HX, a damaged form of NAD(P)H that is a result of enzymatic or heat-dependent hydration. This is a prerequisite for the S-specific NAD(P)H-hydrate dehydratase to allow the repair of both epimers of NAD(P)HX.</text>
</comment>
<comment type="similarity">
    <text evidence="4 19">In the C-terminal section; belongs to the NnrD/CARKD family.</text>
</comment>
<comment type="catalytic activity">
    <reaction evidence="15 17 19">
        <text>(6S)-NADHX + ADP = AMP + phosphate + NADH + H(+)</text>
        <dbReference type="Rhea" id="RHEA:32223"/>
        <dbReference type="ChEBI" id="CHEBI:15378"/>
        <dbReference type="ChEBI" id="CHEBI:43474"/>
        <dbReference type="ChEBI" id="CHEBI:57945"/>
        <dbReference type="ChEBI" id="CHEBI:64074"/>
        <dbReference type="ChEBI" id="CHEBI:456215"/>
        <dbReference type="ChEBI" id="CHEBI:456216"/>
        <dbReference type="EC" id="4.2.1.136"/>
    </reaction>
</comment>
<dbReference type="HAMAP" id="MF_01965">
    <property type="entry name" value="NADHX_dehydratase"/>
    <property type="match status" value="1"/>
</dbReference>
<evidence type="ECO:0000256" key="5">
    <source>
        <dbReference type="ARBA" id="ARBA00022723"/>
    </source>
</evidence>
<dbReference type="Gene3D" id="3.40.50.10260">
    <property type="entry name" value="YjeF N-terminal domain"/>
    <property type="match status" value="1"/>
</dbReference>
<evidence type="ECO:0000256" key="17">
    <source>
        <dbReference type="HAMAP-Rule" id="MF_01965"/>
    </source>
</evidence>
<dbReference type="GO" id="GO:0110051">
    <property type="term" value="P:metabolite repair"/>
    <property type="evidence" value="ECO:0007669"/>
    <property type="project" value="TreeGrafter"/>
</dbReference>
<evidence type="ECO:0000256" key="19">
    <source>
        <dbReference type="PIRNR" id="PIRNR017184"/>
    </source>
</evidence>
<dbReference type="EC" id="5.1.99.6" evidence="19"/>
<dbReference type="GO" id="GO:0005524">
    <property type="term" value="F:ATP binding"/>
    <property type="evidence" value="ECO:0007669"/>
    <property type="project" value="UniProtKB-UniRule"/>
</dbReference>
<dbReference type="NCBIfam" id="TIGR00196">
    <property type="entry name" value="yjeF_cterm"/>
    <property type="match status" value="1"/>
</dbReference>
<dbReference type="CDD" id="cd01171">
    <property type="entry name" value="YXKO-related"/>
    <property type="match status" value="1"/>
</dbReference>
<comment type="similarity">
    <text evidence="17">Belongs to the NnrD/CARKD family.</text>
</comment>
<reference evidence="22 23" key="1">
    <citation type="submission" date="2017-03" db="EMBL/GenBank/DDBJ databases">
        <title>Genome sequence of Clostridium oryzae DSM 28571.</title>
        <authorList>
            <person name="Poehlein A."/>
            <person name="Daniel R."/>
        </authorList>
    </citation>
    <scope>NUCLEOTIDE SEQUENCE [LARGE SCALE GENOMIC DNA]</scope>
    <source>
        <strain evidence="22 23">DSM 28571</strain>
    </source>
</reference>
<dbReference type="EC" id="4.2.1.136" evidence="19"/>
<feature type="binding site" evidence="18">
    <location>
        <position position="56"/>
    </location>
    <ligand>
        <name>K(+)</name>
        <dbReference type="ChEBI" id="CHEBI:29103"/>
    </ligand>
</feature>
<dbReference type="OrthoDB" id="9806925at2"/>
<comment type="caution">
    <text evidence="18">Lacks conserved residue(s) required for the propagation of feature annotation.</text>
</comment>
<comment type="function">
    <text evidence="14 19">Bifunctional enzyme that catalyzes the epimerization of the S- and R-forms of NAD(P)HX and the dehydration of the S-form of NAD(P)HX at the expense of ADP, which is converted to AMP. This allows the repair of both epimers of NAD(P)HX, a damaged form of NAD(P)H that is a result of enzymatic or heat-dependent hydration.</text>
</comment>
<comment type="catalytic activity">
    <reaction evidence="2 18 19">
        <text>(6R)-NADPHX = (6S)-NADPHX</text>
        <dbReference type="Rhea" id="RHEA:32227"/>
        <dbReference type="ChEBI" id="CHEBI:64076"/>
        <dbReference type="ChEBI" id="CHEBI:64077"/>
        <dbReference type="EC" id="5.1.99.6"/>
    </reaction>
</comment>
<dbReference type="EMBL" id="MZGV01000001">
    <property type="protein sequence ID" value="OPJ65099.1"/>
    <property type="molecule type" value="Genomic_DNA"/>
</dbReference>
<dbReference type="GO" id="GO:0052855">
    <property type="term" value="F:ADP-dependent NAD(P)H-hydrate dehydratase activity"/>
    <property type="evidence" value="ECO:0007669"/>
    <property type="project" value="UniProtKB-UniRule"/>
</dbReference>
<feature type="binding site" evidence="18">
    <location>
        <begin position="131"/>
        <end position="137"/>
    </location>
    <ligand>
        <name>(6S)-NADPHX</name>
        <dbReference type="ChEBI" id="CHEBI:64076"/>
    </ligand>
</feature>
<dbReference type="InterPro" id="IPR036652">
    <property type="entry name" value="YjeF_N_dom_sf"/>
</dbReference>
<name>A0A1V4IYW8_9CLOT</name>
<protein>
    <recommendedName>
        <fullName evidence="19">Bifunctional NAD(P)H-hydrate repair enzyme</fullName>
    </recommendedName>
    <alternativeName>
        <fullName evidence="19">Nicotinamide nucleotide repair protein</fullName>
    </alternativeName>
    <domain>
        <recommendedName>
            <fullName evidence="19">ADP-dependent (S)-NAD(P)H-hydrate dehydratase</fullName>
            <ecNumber evidence="19">4.2.1.136</ecNumber>
        </recommendedName>
        <alternativeName>
            <fullName evidence="19">ADP-dependent NAD(P)HX dehydratase</fullName>
        </alternativeName>
    </domain>
    <domain>
        <recommendedName>
            <fullName evidence="19">NAD(P)H-hydrate epimerase</fullName>
            <ecNumber evidence="19">5.1.99.6</ecNumber>
        </recommendedName>
    </domain>
</protein>
<feature type="binding site" evidence="18">
    <location>
        <position position="160"/>
    </location>
    <ligand>
        <name>(6S)-NADPHX</name>
        <dbReference type="ChEBI" id="CHEBI:64076"/>
    </ligand>
</feature>
<comment type="subunit">
    <text evidence="17">Homotetramer.</text>
</comment>
<keyword evidence="6 17" id="KW-0547">Nucleotide-binding</keyword>
<evidence type="ECO:0000256" key="7">
    <source>
        <dbReference type="ARBA" id="ARBA00022840"/>
    </source>
</evidence>
<evidence type="ECO:0000256" key="4">
    <source>
        <dbReference type="ARBA" id="ARBA00009524"/>
    </source>
</evidence>
<keyword evidence="23" id="KW-1185">Reference proteome</keyword>
<dbReference type="PIRSF" id="PIRSF017184">
    <property type="entry name" value="Nnr"/>
    <property type="match status" value="1"/>
</dbReference>
<dbReference type="GO" id="GO:0046872">
    <property type="term" value="F:metal ion binding"/>
    <property type="evidence" value="ECO:0007669"/>
    <property type="project" value="UniProtKB-UniRule"/>
</dbReference>
<keyword evidence="12 17" id="KW-0456">Lyase</keyword>
<evidence type="ECO:0000259" key="21">
    <source>
        <dbReference type="PROSITE" id="PS51385"/>
    </source>
</evidence>
<keyword evidence="13" id="KW-0511">Multifunctional enzyme</keyword>
<evidence type="ECO:0000256" key="14">
    <source>
        <dbReference type="ARBA" id="ARBA00025153"/>
    </source>
</evidence>
<comment type="similarity">
    <text evidence="18">Belongs to the NnrE/AIBP family.</text>
</comment>
<comment type="catalytic activity">
    <reaction evidence="1 18 19">
        <text>(6R)-NADHX = (6S)-NADHX</text>
        <dbReference type="Rhea" id="RHEA:32215"/>
        <dbReference type="ChEBI" id="CHEBI:64074"/>
        <dbReference type="ChEBI" id="CHEBI:64075"/>
        <dbReference type="EC" id="5.1.99.6"/>
    </reaction>
</comment>
<dbReference type="NCBIfam" id="TIGR00197">
    <property type="entry name" value="yjeF_nterm"/>
    <property type="match status" value="1"/>
</dbReference>
<dbReference type="Proteomes" id="UP000190080">
    <property type="component" value="Unassembled WGS sequence"/>
</dbReference>
<comment type="cofactor">
    <cofactor evidence="18 19">
        <name>K(+)</name>
        <dbReference type="ChEBI" id="CHEBI:29103"/>
    </cofactor>
    <text evidence="18 19">Binds 1 potassium ion per subunit.</text>
</comment>
<evidence type="ECO:0000256" key="10">
    <source>
        <dbReference type="ARBA" id="ARBA00023027"/>
    </source>
</evidence>
<feature type="binding site" evidence="17">
    <location>
        <position position="441"/>
    </location>
    <ligand>
        <name>AMP</name>
        <dbReference type="ChEBI" id="CHEBI:456215"/>
    </ligand>
</feature>
<dbReference type="InterPro" id="IPR029056">
    <property type="entry name" value="Ribokinase-like"/>
</dbReference>
<dbReference type="STRING" id="1450648.CLORY_00990"/>
<keyword evidence="8 17" id="KW-0521">NADP</keyword>
<dbReference type="SUPFAM" id="SSF64153">
    <property type="entry name" value="YjeF N-terminal domain-like"/>
    <property type="match status" value="1"/>
</dbReference>
<feature type="binding site" evidence="17">
    <location>
        <position position="376"/>
    </location>
    <ligand>
        <name>(6S)-NADPHX</name>
        <dbReference type="ChEBI" id="CHEBI:64076"/>
    </ligand>
</feature>
<evidence type="ECO:0000256" key="16">
    <source>
        <dbReference type="ARBA" id="ARBA00049209"/>
    </source>
</evidence>
<evidence type="ECO:0000256" key="9">
    <source>
        <dbReference type="ARBA" id="ARBA00022958"/>
    </source>
</evidence>
<keyword evidence="7 17" id="KW-0067">ATP-binding</keyword>
<keyword evidence="11 18" id="KW-0413">Isomerase</keyword>
<evidence type="ECO:0000256" key="6">
    <source>
        <dbReference type="ARBA" id="ARBA00022741"/>
    </source>
</evidence>
<dbReference type="PANTHER" id="PTHR12592:SF0">
    <property type="entry name" value="ATP-DEPENDENT (S)-NAD(P)H-HYDRATE DEHYDRATASE"/>
    <property type="match status" value="1"/>
</dbReference>
<dbReference type="GO" id="GO:0046496">
    <property type="term" value="P:nicotinamide nucleotide metabolic process"/>
    <property type="evidence" value="ECO:0007669"/>
    <property type="project" value="UniProtKB-UniRule"/>
</dbReference>
<evidence type="ECO:0000259" key="20">
    <source>
        <dbReference type="PROSITE" id="PS51383"/>
    </source>
</evidence>
<comment type="caution">
    <text evidence="22">The sequence shown here is derived from an EMBL/GenBank/DDBJ whole genome shotgun (WGS) entry which is preliminary data.</text>
</comment>
<feature type="binding site" evidence="17">
    <location>
        <position position="322"/>
    </location>
    <ligand>
        <name>(6S)-NADPHX</name>
        <dbReference type="ChEBI" id="CHEBI:64076"/>
    </ligand>
</feature>
<dbReference type="HAMAP" id="MF_01966">
    <property type="entry name" value="NADHX_epimerase"/>
    <property type="match status" value="1"/>
</dbReference>
<dbReference type="PROSITE" id="PS51383">
    <property type="entry name" value="YJEF_C_3"/>
    <property type="match status" value="1"/>
</dbReference>
<comment type="cofactor">
    <cofactor evidence="17">
        <name>Mg(2+)</name>
        <dbReference type="ChEBI" id="CHEBI:18420"/>
    </cofactor>
</comment>
<feature type="binding site" evidence="18">
    <location>
        <position position="163"/>
    </location>
    <ligand>
        <name>K(+)</name>
        <dbReference type="ChEBI" id="CHEBI:29103"/>
    </ligand>
</feature>
<dbReference type="InterPro" id="IPR000631">
    <property type="entry name" value="CARKD"/>
</dbReference>
<evidence type="ECO:0000256" key="11">
    <source>
        <dbReference type="ARBA" id="ARBA00023235"/>
    </source>
</evidence>
<gene>
    <name evidence="22" type="primary">nnr</name>
    <name evidence="17" type="synonym">nnrD</name>
    <name evidence="18" type="synonym">nnrE</name>
    <name evidence="22" type="ORF">CLORY_00990</name>
</gene>
<comment type="function">
    <text evidence="17">Catalyzes the dehydration of the S-form of NAD(P)HX at the expense of ADP, which is converted to AMP. Together with NAD(P)HX epimerase, which catalyzes the epimerization of the S- and R-forms, the enzyme allows the repair of both epimers of NAD(P)HX, a damaged form of NAD(P)H that is a result of enzymatic or heat-dependent hydration.</text>
</comment>
<dbReference type="PROSITE" id="PS51385">
    <property type="entry name" value="YJEF_N"/>
    <property type="match status" value="1"/>
</dbReference>
<dbReference type="Pfam" id="PF01256">
    <property type="entry name" value="Carb_kinase"/>
    <property type="match status" value="1"/>
</dbReference>
<feature type="binding site" evidence="18">
    <location>
        <begin position="55"/>
        <end position="59"/>
    </location>
    <ligand>
        <name>(6S)-NADPHX</name>
        <dbReference type="ChEBI" id="CHEBI:64076"/>
    </ligand>
</feature>
<evidence type="ECO:0000256" key="1">
    <source>
        <dbReference type="ARBA" id="ARBA00000013"/>
    </source>
</evidence>
<dbReference type="AlphaFoldDB" id="A0A1V4IYW8"/>
<comment type="catalytic activity">
    <reaction evidence="16 17 19">
        <text>(6S)-NADPHX + ADP = AMP + phosphate + NADPH + H(+)</text>
        <dbReference type="Rhea" id="RHEA:32235"/>
        <dbReference type="ChEBI" id="CHEBI:15378"/>
        <dbReference type="ChEBI" id="CHEBI:43474"/>
        <dbReference type="ChEBI" id="CHEBI:57783"/>
        <dbReference type="ChEBI" id="CHEBI:64076"/>
        <dbReference type="ChEBI" id="CHEBI:456215"/>
        <dbReference type="ChEBI" id="CHEBI:456216"/>
        <dbReference type="EC" id="4.2.1.136"/>
    </reaction>
</comment>
<feature type="domain" description="YjeF N-terminal" evidence="21">
    <location>
        <begin position="9"/>
        <end position="217"/>
    </location>
</feature>
<sequence length="502" mass="54870">MRVAGADELRQIDRSCVEDYGIPMIVLMENAALKLLKHCLDMADNDYVIVAGCGNNGGDGLALARHLHSIGKKVKVFFVGNIEKASECFNVNYNILMKLNIKIQNVEREEDLEKLQMSVETAQLVIDGIFGTGLNREVTGLFSEIIKTINLKASKVLCIDIPSGMKCDDGQIMNCCIKASRTISFEMSKLCFLTYDAQEFCGEVVVEPIGICEEIIHKYHRGIFITEKSILKEHIKRRNLISHKGDYGRAMIVGGSPGLYGALYIAVSAAVRAGSGLVTAASFSYVISEVSSRFVEAMTVDVNSERFSSVLEKSDCIGVGPGLGKSMQSKQLLERLIKNCNCPIVIDADGLNLIAENDAIRKLVYKANQKIIMTPHVGEMARLTGYTAEYINNNRIQVAKDYAEKEKVILLLKGYNTVITDGSLVYVNPTGSSAMASGGMGDCLTGIITSFISQGIEPYWAAVCAAYVHGYCGDNLSDARHSVCASDIIEKIPFALKEILYI</sequence>
<feature type="binding site" evidence="17">
    <location>
        <position position="442"/>
    </location>
    <ligand>
        <name>(6S)-NADPHX</name>
        <dbReference type="ChEBI" id="CHEBI:64076"/>
    </ligand>
</feature>
<keyword evidence="9 18" id="KW-0630">Potassium</keyword>
<proteinExistence type="inferred from homology"/>
<evidence type="ECO:0000256" key="2">
    <source>
        <dbReference type="ARBA" id="ARBA00000909"/>
    </source>
</evidence>
<comment type="similarity">
    <text evidence="3 19">In the N-terminal section; belongs to the NnrE/AIBP family.</text>
</comment>
<keyword evidence="5 18" id="KW-0479">Metal-binding</keyword>
<dbReference type="Gene3D" id="3.40.1190.20">
    <property type="match status" value="1"/>
</dbReference>
<organism evidence="22 23">
    <name type="scientific">Clostridium oryzae</name>
    <dbReference type="NCBI Taxonomy" id="1450648"/>
    <lineage>
        <taxon>Bacteria</taxon>
        <taxon>Bacillati</taxon>
        <taxon>Bacillota</taxon>
        <taxon>Clostridia</taxon>
        <taxon>Eubacteriales</taxon>
        <taxon>Clostridiaceae</taxon>
        <taxon>Clostridium</taxon>
    </lineage>
</organism>
<evidence type="ECO:0000256" key="8">
    <source>
        <dbReference type="ARBA" id="ARBA00022857"/>
    </source>
</evidence>
<evidence type="ECO:0000256" key="13">
    <source>
        <dbReference type="ARBA" id="ARBA00023268"/>
    </source>
</evidence>
<dbReference type="PANTHER" id="PTHR12592">
    <property type="entry name" value="ATP-DEPENDENT (S)-NAD(P)H-HYDRATE DEHYDRATASE FAMILY MEMBER"/>
    <property type="match status" value="1"/>
</dbReference>
<feature type="binding site" evidence="17">
    <location>
        <begin position="413"/>
        <end position="417"/>
    </location>
    <ligand>
        <name>AMP</name>
        <dbReference type="ChEBI" id="CHEBI:456215"/>
    </ligand>
</feature>
<dbReference type="SUPFAM" id="SSF53613">
    <property type="entry name" value="Ribokinase-like"/>
    <property type="match status" value="1"/>
</dbReference>
<dbReference type="InterPro" id="IPR030677">
    <property type="entry name" value="Nnr"/>
</dbReference>
<feature type="domain" description="YjeF C-terminal" evidence="20">
    <location>
        <begin position="227"/>
        <end position="499"/>
    </location>
</feature>
<evidence type="ECO:0000256" key="18">
    <source>
        <dbReference type="HAMAP-Rule" id="MF_01966"/>
    </source>
</evidence>
<feature type="binding site" evidence="17">
    <location>
        <position position="262"/>
    </location>
    <ligand>
        <name>(6S)-NADPHX</name>
        <dbReference type="ChEBI" id="CHEBI:64076"/>
    </ligand>
</feature>
<evidence type="ECO:0000256" key="3">
    <source>
        <dbReference type="ARBA" id="ARBA00006001"/>
    </source>
</evidence>